<dbReference type="CDD" id="cd11338">
    <property type="entry name" value="AmyAc_CMD"/>
    <property type="match status" value="1"/>
</dbReference>
<dbReference type="SUPFAM" id="SSF51445">
    <property type="entry name" value="(Trans)glycosidases"/>
    <property type="match status" value="1"/>
</dbReference>
<sequence>MSQPHLLPHHDGSPLYVPDPVEGRGSTVRVRVRIPHEFGGVPSVILRSVVDGEPRFHQMDRDTWRPARDDGATWWTGTLAVENDVTGYRFLINRANDTAVWLNGEGIDHLEPVDAQDFRITAHPAAPDWASEQILYQIFPDRFARSAGADTRPAPDWALPMQWGDDVVHTGPDTPRQLFGGDLDGIVERLDHLERLGVTLIYLTPFFPAGSNHRYDATTFDVVDPLLGGNDALVRLVEAAHARGMRVVGDLTTNHTGDTHEWFVAAHRRPGAAESEFYYWKDAAQEEYIAWSDVPSLPKLDWTSSELRRRFIDGPDSVVARWLQPPFNLDGWRIDVANMTGRLGDVDLNRDVQRMVRETMDAVAPGSVLYAESTNDAAHDFTGDGWQGPMSYSAFTRPLWHWLRQPQRGVFHHFGIPYEIEPRYSAADVVATYRRFTAAYPWNVRTVAMNAIDTHDTPRFAERAGDDLQLVAAGLSLALPGTPTIFAGDEFGITGVNGEDARAPLPWGAEPHLAEAYRQLIALRRSSRALQTGSLRWIHADEEALLLVRETEDEAIAVLAARSATRIVVPISALGRAIEATLTLGTLEVAREGDSLILTTGGPTFAALGAARVGSADLRQETAATV</sequence>
<proteinExistence type="predicted"/>
<dbReference type="InterPro" id="IPR017853">
    <property type="entry name" value="GH"/>
</dbReference>
<evidence type="ECO:0000313" key="6">
    <source>
        <dbReference type="Proteomes" id="UP000198520"/>
    </source>
</evidence>
<feature type="domain" description="Glycosyl hydrolase family 13 catalytic" evidence="4">
    <location>
        <begin position="137"/>
        <end position="524"/>
    </location>
</feature>
<keyword evidence="6" id="KW-1185">Reference proteome</keyword>
<dbReference type="GO" id="GO:0004553">
    <property type="term" value="F:hydrolase activity, hydrolyzing O-glycosyl compounds"/>
    <property type="evidence" value="ECO:0007669"/>
    <property type="project" value="InterPro"/>
</dbReference>
<accession>A0A1I2H686</accession>
<feature type="region of interest" description="Disordered" evidence="3">
    <location>
        <begin position="1"/>
        <end position="20"/>
    </location>
</feature>
<name>A0A1I2H686_9MICO</name>
<evidence type="ECO:0000259" key="4">
    <source>
        <dbReference type="SMART" id="SM00642"/>
    </source>
</evidence>
<dbReference type="SMART" id="SM00642">
    <property type="entry name" value="Aamy"/>
    <property type="match status" value="1"/>
</dbReference>
<dbReference type="PANTHER" id="PTHR10357">
    <property type="entry name" value="ALPHA-AMYLASE FAMILY MEMBER"/>
    <property type="match status" value="1"/>
</dbReference>
<keyword evidence="1" id="KW-0378">Hydrolase</keyword>
<dbReference type="AlphaFoldDB" id="A0A1I2H686"/>
<dbReference type="GO" id="GO:0005975">
    <property type="term" value="P:carbohydrate metabolic process"/>
    <property type="evidence" value="ECO:0007669"/>
    <property type="project" value="InterPro"/>
</dbReference>
<dbReference type="EMBL" id="FONZ01000003">
    <property type="protein sequence ID" value="SFF24286.1"/>
    <property type="molecule type" value="Genomic_DNA"/>
</dbReference>
<dbReference type="InterPro" id="IPR006047">
    <property type="entry name" value="GH13_cat_dom"/>
</dbReference>
<dbReference type="Gene3D" id="3.20.20.80">
    <property type="entry name" value="Glycosidases"/>
    <property type="match status" value="1"/>
</dbReference>
<dbReference type="CDD" id="cd02857">
    <property type="entry name" value="E_set_CDase_PDE_N"/>
    <property type="match status" value="1"/>
</dbReference>
<dbReference type="STRING" id="285351.SAMN04488035_2172"/>
<evidence type="ECO:0000256" key="1">
    <source>
        <dbReference type="ARBA" id="ARBA00022801"/>
    </source>
</evidence>
<evidence type="ECO:0000256" key="3">
    <source>
        <dbReference type="SAM" id="MobiDB-lite"/>
    </source>
</evidence>
<evidence type="ECO:0000256" key="2">
    <source>
        <dbReference type="ARBA" id="ARBA00023295"/>
    </source>
</evidence>
<dbReference type="Proteomes" id="UP000198520">
    <property type="component" value="Unassembled WGS sequence"/>
</dbReference>
<reference evidence="6" key="1">
    <citation type="submission" date="2016-10" db="EMBL/GenBank/DDBJ databases">
        <authorList>
            <person name="Varghese N."/>
            <person name="Submissions S."/>
        </authorList>
    </citation>
    <scope>NUCLEOTIDE SEQUENCE [LARGE SCALE GENOMIC DNA]</scope>
    <source>
        <strain evidence="6">DSM 19083</strain>
    </source>
</reference>
<dbReference type="PANTHER" id="PTHR10357:SF210">
    <property type="entry name" value="MALTODEXTRIN GLUCOSIDASE"/>
    <property type="match status" value="1"/>
</dbReference>
<dbReference type="InterPro" id="IPR004185">
    <property type="entry name" value="Glyco_hydro_13_lg-like_dom"/>
</dbReference>
<dbReference type="InterPro" id="IPR013783">
    <property type="entry name" value="Ig-like_fold"/>
</dbReference>
<dbReference type="Gene3D" id="2.60.40.10">
    <property type="entry name" value="Immunoglobulins"/>
    <property type="match status" value="1"/>
</dbReference>
<keyword evidence="2" id="KW-0326">Glycosidase</keyword>
<organism evidence="5 6">
    <name type="scientific">Flavimobilis marinus</name>
    <dbReference type="NCBI Taxonomy" id="285351"/>
    <lineage>
        <taxon>Bacteria</taxon>
        <taxon>Bacillati</taxon>
        <taxon>Actinomycetota</taxon>
        <taxon>Actinomycetes</taxon>
        <taxon>Micrococcales</taxon>
        <taxon>Jonesiaceae</taxon>
        <taxon>Flavimobilis</taxon>
    </lineage>
</organism>
<dbReference type="RefSeq" id="WP_177191350.1">
    <property type="nucleotide sequence ID" value="NZ_BNAN01000003.1"/>
</dbReference>
<dbReference type="Pfam" id="PF00128">
    <property type="entry name" value="Alpha-amylase"/>
    <property type="match status" value="1"/>
</dbReference>
<protein>
    <submittedName>
        <fullName evidence="5">Alpha-glucosidase</fullName>
    </submittedName>
</protein>
<gene>
    <name evidence="5" type="ORF">SAMN04488035_2172</name>
</gene>
<evidence type="ECO:0000313" key="5">
    <source>
        <dbReference type="EMBL" id="SFF24286.1"/>
    </source>
</evidence>